<dbReference type="PANTHER" id="PTHR12169">
    <property type="entry name" value="ATPASE N2B"/>
    <property type="match status" value="1"/>
</dbReference>
<keyword evidence="4" id="KW-1185">Reference proteome</keyword>
<name>A0ABP9TQK3_9MICC</name>
<evidence type="ECO:0000313" key="3">
    <source>
        <dbReference type="EMBL" id="GAA5229019.1"/>
    </source>
</evidence>
<comment type="caution">
    <text evidence="3">The sequence shown here is derived from an EMBL/GenBank/DDBJ whole genome shotgun (WGS) entry which is preliminary data.</text>
</comment>
<keyword evidence="1" id="KW-0547">Nucleotide-binding</keyword>
<sequence length="131" mass="14773">MATIPLLARTSAVDPTIGTLLEDVGVVCFDEFHRRDSGDARVLARVLNVIVDNAILLVTTSNYPPEELLANEYHHHLVRPTIAAIRQHMEVHELDARRDYRTITVSDADRRGYNRESSWPHLGQGNFSRSA</sequence>
<dbReference type="Pfam" id="PF03969">
    <property type="entry name" value="AFG1_ATPase"/>
    <property type="match status" value="1"/>
</dbReference>
<proteinExistence type="predicted"/>
<dbReference type="SUPFAM" id="SSF52540">
    <property type="entry name" value="P-loop containing nucleoside triphosphate hydrolases"/>
    <property type="match status" value="1"/>
</dbReference>
<dbReference type="PANTHER" id="PTHR12169:SF6">
    <property type="entry name" value="AFG1-LIKE ATPASE"/>
    <property type="match status" value="1"/>
</dbReference>
<organism evidence="3 4">
    <name type="scientific">Paeniglutamicibacter antarcticus</name>
    <dbReference type="NCBI Taxonomy" id="494023"/>
    <lineage>
        <taxon>Bacteria</taxon>
        <taxon>Bacillati</taxon>
        <taxon>Actinomycetota</taxon>
        <taxon>Actinomycetes</taxon>
        <taxon>Micrococcales</taxon>
        <taxon>Micrococcaceae</taxon>
        <taxon>Paeniglutamicibacter</taxon>
    </lineage>
</organism>
<dbReference type="RefSeq" id="WP_210100782.1">
    <property type="nucleotide sequence ID" value="NZ_BAABLK010000093.1"/>
</dbReference>
<protein>
    <submittedName>
        <fullName evidence="3">Uncharacterized protein</fullName>
    </submittedName>
</protein>
<evidence type="ECO:0000313" key="4">
    <source>
        <dbReference type="Proteomes" id="UP001501257"/>
    </source>
</evidence>
<evidence type="ECO:0000256" key="1">
    <source>
        <dbReference type="ARBA" id="ARBA00022741"/>
    </source>
</evidence>
<dbReference type="Proteomes" id="UP001501257">
    <property type="component" value="Unassembled WGS sequence"/>
</dbReference>
<dbReference type="EMBL" id="BAABLK010000093">
    <property type="protein sequence ID" value="GAA5229019.1"/>
    <property type="molecule type" value="Genomic_DNA"/>
</dbReference>
<dbReference type="Gene3D" id="3.40.50.300">
    <property type="entry name" value="P-loop containing nucleotide triphosphate hydrolases"/>
    <property type="match status" value="1"/>
</dbReference>
<keyword evidence="2" id="KW-0067">ATP-binding</keyword>
<evidence type="ECO:0000256" key="2">
    <source>
        <dbReference type="ARBA" id="ARBA00022840"/>
    </source>
</evidence>
<accession>A0ABP9TQK3</accession>
<gene>
    <name evidence="3" type="ORF">GCM10025778_35580</name>
</gene>
<dbReference type="InterPro" id="IPR027417">
    <property type="entry name" value="P-loop_NTPase"/>
</dbReference>
<dbReference type="InterPro" id="IPR005654">
    <property type="entry name" value="ATPase_AFG1-like"/>
</dbReference>
<reference evidence="4" key="1">
    <citation type="journal article" date="2019" name="Int. J. Syst. Evol. Microbiol.">
        <title>The Global Catalogue of Microorganisms (GCM) 10K type strain sequencing project: providing services to taxonomists for standard genome sequencing and annotation.</title>
        <authorList>
            <consortium name="The Broad Institute Genomics Platform"/>
            <consortium name="The Broad Institute Genome Sequencing Center for Infectious Disease"/>
            <person name="Wu L."/>
            <person name="Ma J."/>
        </authorList>
    </citation>
    <scope>NUCLEOTIDE SEQUENCE [LARGE SCALE GENOMIC DNA]</scope>
    <source>
        <strain evidence="4">JCM 18952</strain>
    </source>
</reference>